<gene>
    <name evidence="1" type="ORF">RRF57_002675</name>
</gene>
<accession>A0AAN7UT81</accession>
<keyword evidence="2" id="KW-1185">Reference proteome</keyword>
<organism evidence="1 2">
    <name type="scientific">Xylaria bambusicola</name>
    <dbReference type="NCBI Taxonomy" id="326684"/>
    <lineage>
        <taxon>Eukaryota</taxon>
        <taxon>Fungi</taxon>
        <taxon>Dikarya</taxon>
        <taxon>Ascomycota</taxon>
        <taxon>Pezizomycotina</taxon>
        <taxon>Sordariomycetes</taxon>
        <taxon>Xylariomycetidae</taxon>
        <taxon>Xylariales</taxon>
        <taxon>Xylariaceae</taxon>
        <taxon>Xylaria</taxon>
    </lineage>
</organism>
<dbReference type="EMBL" id="JAWHQM010000004">
    <property type="protein sequence ID" value="KAK5626959.1"/>
    <property type="molecule type" value="Genomic_DNA"/>
</dbReference>
<sequence length="81" mass="8957">MANAIVEVPVRAYPAQIIWTLRDGSLGTEGTPPIVISQSPEYRRTERMRVNDKFDPKNSVSKKGLVLMRTGKGVIKLAISC</sequence>
<reference evidence="1 2" key="1">
    <citation type="submission" date="2023-10" db="EMBL/GenBank/DDBJ databases">
        <title>Draft genome sequence of Xylaria bambusicola isolate GMP-LS, the root and basal stem rot pathogen of sugarcane in Indonesia.</title>
        <authorList>
            <person name="Selvaraj P."/>
            <person name="Muralishankar V."/>
            <person name="Muruganantham S."/>
            <person name="Sp S."/>
            <person name="Haryani S."/>
            <person name="Lau K.J.X."/>
            <person name="Naqvi N.I."/>
        </authorList>
    </citation>
    <scope>NUCLEOTIDE SEQUENCE [LARGE SCALE GENOMIC DNA]</scope>
    <source>
        <strain evidence="1">GMP-LS</strain>
    </source>
</reference>
<protein>
    <submittedName>
        <fullName evidence="1">Uncharacterized protein</fullName>
    </submittedName>
</protein>
<name>A0AAN7UT81_9PEZI</name>
<evidence type="ECO:0000313" key="2">
    <source>
        <dbReference type="Proteomes" id="UP001305414"/>
    </source>
</evidence>
<dbReference type="AlphaFoldDB" id="A0AAN7UT81"/>
<evidence type="ECO:0000313" key="1">
    <source>
        <dbReference type="EMBL" id="KAK5626959.1"/>
    </source>
</evidence>
<proteinExistence type="predicted"/>
<dbReference type="Proteomes" id="UP001305414">
    <property type="component" value="Unassembled WGS sequence"/>
</dbReference>
<comment type="caution">
    <text evidence="1">The sequence shown here is derived from an EMBL/GenBank/DDBJ whole genome shotgun (WGS) entry which is preliminary data.</text>
</comment>